<feature type="binding site" evidence="5">
    <location>
        <position position="44"/>
    </location>
    <ligand>
        <name>S-adenosyl-L-methionine</name>
        <dbReference type="ChEBI" id="CHEBI:59789"/>
    </ligand>
</feature>
<dbReference type="SUPFAM" id="SSF53335">
    <property type="entry name" value="S-adenosyl-L-methionine-dependent methyltransferases"/>
    <property type="match status" value="1"/>
</dbReference>
<dbReference type="GO" id="GO:0008170">
    <property type="term" value="F:N-methyltransferase activity"/>
    <property type="evidence" value="ECO:0007669"/>
    <property type="project" value="TreeGrafter"/>
</dbReference>
<dbReference type="PROSITE" id="PS51681">
    <property type="entry name" value="SAM_MT_NNMT_PNMT_TEMT"/>
    <property type="match status" value="1"/>
</dbReference>
<dbReference type="AlphaFoldDB" id="A0A7E4W558"/>
<dbReference type="PIRSF" id="PIRSF000384">
    <property type="entry name" value="PNMTase"/>
    <property type="match status" value="1"/>
</dbReference>
<evidence type="ECO:0000313" key="7">
    <source>
        <dbReference type="WBParaSite" id="Pan_g6970.t1"/>
    </source>
</evidence>
<name>A0A7E4W558_PANRE</name>
<dbReference type="InterPro" id="IPR000940">
    <property type="entry name" value="NNMT_TEMT_trans"/>
</dbReference>
<dbReference type="InterPro" id="IPR029063">
    <property type="entry name" value="SAM-dependent_MTases_sf"/>
</dbReference>
<feature type="binding site" evidence="5">
    <location>
        <begin position="78"/>
        <end position="79"/>
    </location>
    <ligand>
        <name>S-adenosyl-L-methionine</name>
        <dbReference type="ChEBI" id="CHEBI:59789"/>
    </ligand>
</feature>
<evidence type="ECO:0000256" key="5">
    <source>
        <dbReference type="PIRSR" id="PIRSR000384-1"/>
    </source>
</evidence>
<evidence type="ECO:0000313" key="6">
    <source>
        <dbReference type="Proteomes" id="UP000492821"/>
    </source>
</evidence>
<organism evidence="6 7">
    <name type="scientific">Panagrellus redivivus</name>
    <name type="common">Microworm</name>
    <dbReference type="NCBI Taxonomy" id="6233"/>
    <lineage>
        <taxon>Eukaryota</taxon>
        <taxon>Metazoa</taxon>
        <taxon>Ecdysozoa</taxon>
        <taxon>Nematoda</taxon>
        <taxon>Chromadorea</taxon>
        <taxon>Rhabditida</taxon>
        <taxon>Tylenchina</taxon>
        <taxon>Panagrolaimomorpha</taxon>
        <taxon>Panagrolaimoidea</taxon>
        <taxon>Panagrolaimidae</taxon>
        <taxon>Panagrellus</taxon>
    </lineage>
</organism>
<proteinExistence type="inferred from homology"/>
<dbReference type="PANTHER" id="PTHR10867:SF17">
    <property type="entry name" value="NICOTINAMIDE N-METHYLTRANSFERASE"/>
    <property type="match status" value="1"/>
</dbReference>
<feature type="binding site" evidence="5">
    <location>
        <position position="84"/>
    </location>
    <ligand>
        <name>S-adenosyl-L-methionine</name>
        <dbReference type="ChEBI" id="CHEBI:59789"/>
    </ligand>
</feature>
<protein>
    <submittedName>
        <fullName evidence="7">NNMT/PNMT/TEMT family protein</fullName>
    </submittedName>
</protein>
<dbReference type="GO" id="GO:0005829">
    <property type="term" value="C:cytosol"/>
    <property type="evidence" value="ECO:0007669"/>
    <property type="project" value="TreeGrafter"/>
</dbReference>
<keyword evidence="6" id="KW-1185">Reference proteome</keyword>
<reference evidence="6" key="1">
    <citation type="journal article" date="2013" name="Genetics">
        <title>The draft genome and transcriptome of Panagrellus redivivus are shaped by the harsh demands of a free-living lifestyle.</title>
        <authorList>
            <person name="Srinivasan J."/>
            <person name="Dillman A.R."/>
            <person name="Macchietto M.G."/>
            <person name="Heikkinen L."/>
            <person name="Lakso M."/>
            <person name="Fracchia K.M."/>
            <person name="Antoshechkin I."/>
            <person name="Mortazavi A."/>
            <person name="Wong G."/>
            <person name="Sternberg P.W."/>
        </authorList>
    </citation>
    <scope>NUCLEOTIDE SEQUENCE [LARGE SCALE GENOMIC DNA]</scope>
    <source>
        <strain evidence="6">MT8872</strain>
    </source>
</reference>
<dbReference type="PANTHER" id="PTHR10867">
    <property type="entry name" value="NNMT/PNMT/TEMT FAMILY MEMBER"/>
    <property type="match status" value="1"/>
</dbReference>
<keyword evidence="2" id="KW-0489">Methyltransferase</keyword>
<reference evidence="7" key="2">
    <citation type="submission" date="2020-10" db="UniProtKB">
        <authorList>
            <consortium name="WormBaseParasite"/>
        </authorList>
    </citation>
    <scope>IDENTIFICATION</scope>
</reference>
<evidence type="ECO:0000256" key="2">
    <source>
        <dbReference type="ARBA" id="ARBA00022603"/>
    </source>
</evidence>
<feature type="binding site" evidence="5">
    <location>
        <position position="105"/>
    </location>
    <ligand>
        <name>S-adenosyl-L-methionine</name>
        <dbReference type="ChEBI" id="CHEBI:59789"/>
    </ligand>
</feature>
<feature type="binding site" evidence="5">
    <location>
        <position position="39"/>
    </location>
    <ligand>
        <name>S-adenosyl-L-methionine</name>
        <dbReference type="ChEBI" id="CHEBI:59789"/>
    </ligand>
</feature>
<evidence type="ECO:0000256" key="3">
    <source>
        <dbReference type="ARBA" id="ARBA00022679"/>
    </source>
</evidence>
<sequence length="279" mass="31603">MTDALAEQLDGIKIEDSDTSKDPIFAAKDHASEFDPSQYLEGFYKSASEDTAMQVVLFFLPGVLYRLPNSIENVLDLGAGPTVYIPIAMRNRAQNIFTSDYAEANRKTLQSWIENKSDFDWGNVCKWILNIEASTETPEKMQADARSKMRGILEVNVHKEPVVQNIFYKVDKSYEVPKQFDVITTVFCLEYASETLEEYARAVKGAISLIKPGGYLVQGGVLHANEYSFGGKRFRCHYLTQQNLVKNLKDNGMCTEDKNNNFKLIIHEEIFILVSKKLA</sequence>
<dbReference type="Proteomes" id="UP000492821">
    <property type="component" value="Unassembled WGS sequence"/>
</dbReference>
<dbReference type="Gene3D" id="3.40.50.150">
    <property type="entry name" value="Vaccinia Virus protein VP39"/>
    <property type="match status" value="1"/>
</dbReference>
<comment type="similarity">
    <text evidence="1">Belongs to the class I-like SAM-binding methyltransferase superfamily. NNMT/PNMT/TEMT family.</text>
</comment>
<dbReference type="Pfam" id="PF01234">
    <property type="entry name" value="NNMT_PNMT_TEMT"/>
    <property type="match status" value="1"/>
</dbReference>
<evidence type="ECO:0000256" key="4">
    <source>
        <dbReference type="ARBA" id="ARBA00022691"/>
    </source>
</evidence>
<feature type="binding site" evidence="5">
    <location>
        <position position="100"/>
    </location>
    <ligand>
        <name>S-adenosyl-L-methionine</name>
        <dbReference type="ChEBI" id="CHEBI:59789"/>
    </ligand>
</feature>
<accession>A0A7E4W558</accession>
<keyword evidence="4 5" id="KW-0949">S-adenosyl-L-methionine</keyword>
<evidence type="ECO:0000256" key="1">
    <source>
        <dbReference type="ARBA" id="ARBA00007996"/>
    </source>
</evidence>
<dbReference type="GO" id="GO:0032259">
    <property type="term" value="P:methylation"/>
    <property type="evidence" value="ECO:0007669"/>
    <property type="project" value="UniProtKB-KW"/>
</dbReference>
<keyword evidence="3" id="KW-0808">Transferase</keyword>
<dbReference type="WBParaSite" id="Pan_g6970.t1">
    <property type="protein sequence ID" value="Pan_g6970.t1"/>
    <property type="gene ID" value="Pan_g6970"/>
</dbReference>